<feature type="region of interest" description="Disordered" evidence="1">
    <location>
        <begin position="83"/>
        <end position="105"/>
    </location>
</feature>
<dbReference type="EMBL" id="WNWR01000459">
    <property type="protein sequence ID" value="KAE9977855.1"/>
    <property type="molecule type" value="Genomic_DNA"/>
</dbReference>
<dbReference type="Gene3D" id="1.10.357.40">
    <property type="entry name" value="YbiA-like"/>
    <property type="match status" value="1"/>
</dbReference>
<feature type="compositionally biased region" description="Polar residues" evidence="1">
    <location>
        <begin position="1"/>
        <end position="10"/>
    </location>
</feature>
<dbReference type="Pfam" id="PF08719">
    <property type="entry name" value="NADAR"/>
    <property type="match status" value="1"/>
</dbReference>
<dbReference type="Proteomes" id="UP000447873">
    <property type="component" value="Unassembled WGS sequence"/>
</dbReference>
<gene>
    <name evidence="4" type="ORF">EG327_007583</name>
    <name evidence="3" type="ORF">EG328_005711</name>
</gene>
<dbReference type="Proteomes" id="UP000490939">
    <property type="component" value="Unassembled WGS sequence"/>
</dbReference>
<accession>A0A8H3YRY4</accession>
<keyword evidence="6" id="KW-1185">Reference proteome</keyword>
<feature type="compositionally biased region" description="Polar residues" evidence="1">
    <location>
        <begin position="84"/>
        <end position="102"/>
    </location>
</feature>
<feature type="compositionally biased region" description="Basic and acidic residues" evidence="1">
    <location>
        <begin position="13"/>
        <end position="22"/>
    </location>
</feature>
<dbReference type="AlphaFoldDB" id="A0A8H3YRY4"/>
<sequence>MVNYSKNSSGPVRDTDARKARAEAAAVASKSTTGMLRDDDTDPSMPVFFYMPNEHPYGVFCQWQESYFTVARSSFSYLERNALPGQTQDPSQTASTPNPTTQKQKEETITFNCCEQYMMYCKALFFQDTPSAKRILSTSSPKEQKAMGRSVKGFNEYEWSFIRQKVGEEGNYAKFTQNKPMRRVLLGTRERMIFEAARRDDIWGIGMDKATAVATWKALGAQAGESWGGNILGKAIMDVRARILREIDGGRGWTGEDVVGDKVKSEREKKVRSLGKRLRDIEVLKGKRDAGGKLQPNQIEKIEKEGELRVELEELGVEAV</sequence>
<dbReference type="InterPro" id="IPR037238">
    <property type="entry name" value="YbiA-like_sf"/>
</dbReference>
<organism evidence="3 5">
    <name type="scientific">Venturia inaequalis</name>
    <name type="common">Apple scab fungus</name>
    <dbReference type="NCBI Taxonomy" id="5025"/>
    <lineage>
        <taxon>Eukaryota</taxon>
        <taxon>Fungi</taxon>
        <taxon>Dikarya</taxon>
        <taxon>Ascomycota</taxon>
        <taxon>Pezizomycotina</taxon>
        <taxon>Dothideomycetes</taxon>
        <taxon>Pleosporomycetidae</taxon>
        <taxon>Venturiales</taxon>
        <taxon>Venturiaceae</taxon>
        <taxon>Venturia</taxon>
    </lineage>
</organism>
<comment type="caution">
    <text evidence="3">The sequence shown here is derived from an EMBL/GenBank/DDBJ whole genome shotgun (WGS) entry which is preliminary data.</text>
</comment>
<dbReference type="InterPro" id="IPR012816">
    <property type="entry name" value="NADAR"/>
</dbReference>
<evidence type="ECO:0000259" key="2">
    <source>
        <dbReference type="Pfam" id="PF08719"/>
    </source>
</evidence>
<reference evidence="3 5" key="1">
    <citation type="submission" date="2018-12" db="EMBL/GenBank/DDBJ databases">
        <title>Venturia inaequalis Genome Resource.</title>
        <authorList>
            <person name="Lichtner F.J."/>
        </authorList>
    </citation>
    <scope>NUCLEOTIDE SEQUENCE [LARGE SCALE GENOMIC DNA]</scope>
    <source>
        <strain evidence="3 5">120213</strain>
        <strain evidence="4 6">DMI_063113</strain>
    </source>
</reference>
<evidence type="ECO:0000313" key="3">
    <source>
        <dbReference type="EMBL" id="KAE9971350.1"/>
    </source>
</evidence>
<name>A0A8H3YRY4_VENIN</name>
<dbReference type="SUPFAM" id="SSF143990">
    <property type="entry name" value="YbiA-like"/>
    <property type="match status" value="1"/>
</dbReference>
<proteinExistence type="predicted"/>
<dbReference type="NCBIfam" id="TIGR02464">
    <property type="entry name" value="ribofla_fusion"/>
    <property type="match status" value="1"/>
</dbReference>
<feature type="region of interest" description="Disordered" evidence="1">
    <location>
        <begin position="1"/>
        <end position="39"/>
    </location>
</feature>
<evidence type="ECO:0000256" key="1">
    <source>
        <dbReference type="SAM" id="MobiDB-lite"/>
    </source>
</evidence>
<feature type="domain" description="NADAR" evidence="2">
    <location>
        <begin position="48"/>
        <end position="243"/>
    </location>
</feature>
<evidence type="ECO:0000313" key="5">
    <source>
        <dbReference type="Proteomes" id="UP000447873"/>
    </source>
</evidence>
<protein>
    <recommendedName>
        <fullName evidence="2">NADAR domain-containing protein</fullName>
    </recommendedName>
</protein>
<dbReference type="EMBL" id="WNWS01000301">
    <property type="protein sequence ID" value="KAE9971350.1"/>
    <property type="molecule type" value="Genomic_DNA"/>
</dbReference>
<evidence type="ECO:0000313" key="6">
    <source>
        <dbReference type="Proteomes" id="UP000490939"/>
    </source>
</evidence>
<evidence type="ECO:0000313" key="4">
    <source>
        <dbReference type="EMBL" id="KAE9977855.1"/>
    </source>
</evidence>
<dbReference type="CDD" id="cd15457">
    <property type="entry name" value="NADAR"/>
    <property type="match status" value="1"/>
</dbReference>